<dbReference type="EMBL" id="UGTJ01000002">
    <property type="protein sequence ID" value="SUB96734.1"/>
    <property type="molecule type" value="Genomic_DNA"/>
</dbReference>
<dbReference type="SUPFAM" id="SSF53659">
    <property type="entry name" value="Isocitrate/Isopropylmalate dehydrogenase-like"/>
    <property type="match status" value="1"/>
</dbReference>
<comment type="cofactor">
    <cofactor evidence="2">
        <name>Mn(2+)</name>
        <dbReference type="ChEBI" id="CHEBI:29035"/>
    </cofactor>
</comment>
<dbReference type="HAMAP" id="MF_01033">
    <property type="entry name" value="LeuB_type1"/>
    <property type="match status" value="1"/>
</dbReference>
<evidence type="ECO:0000256" key="14">
    <source>
        <dbReference type="HAMAP-Rule" id="MF_01033"/>
    </source>
</evidence>
<evidence type="ECO:0000256" key="2">
    <source>
        <dbReference type="ARBA" id="ARBA00001936"/>
    </source>
</evidence>
<comment type="function">
    <text evidence="14 15">Catalyzes the oxidation of 3-carboxy-2-hydroxy-4-methylpentanoate (3-isopropylmalate) to 3-carboxy-4-methyl-2-oxopentanoate. The product decarboxylates to 4-methyl-2 oxopentanoate.</text>
</comment>
<dbReference type="PANTHER" id="PTHR42979:SF1">
    <property type="entry name" value="3-ISOPROPYLMALATE DEHYDROGENASE"/>
    <property type="match status" value="1"/>
</dbReference>
<feature type="site" description="Important for catalysis" evidence="14">
    <location>
        <position position="201"/>
    </location>
</feature>
<evidence type="ECO:0000256" key="12">
    <source>
        <dbReference type="ARBA" id="ARBA00023211"/>
    </source>
</evidence>
<comment type="similarity">
    <text evidence="4 14">Belongs to the isocitrate and isopropylmalate dehydrogenases family. LeuB type 1 subfamily.</text>
</comment>
<dbReference type="InterPro" id="IPR024084">
    <property type="entry name" value="IsoPropMal-DH-like_dom"/>
</dbReference>
<evidence type="ECO:0000256" key="10">
    <source>
        <dbReference type="ARBA" id="ARBA00023002"/>
    </source>
</evidence>
<dbReference type="FunFam" id="3.40.718.10:FF:000006">
    <property type="entry name" value="3-isopropylmalate dehydrogenase"/>
    <property type="match status" value="1"/>
</dbReference>
<evidence type="ECO:0000256" key="11">
    <source>
        <dbReference type="ARBA" id="ARBA00023027"/>
    </source>
</evidence>
<dbReference type="GO" id="GO:0051287">
    <property type="term" value="F:NAD binding"/>
    <property type="evidence" value="ECO:0007669"/>
    <property type="project" value="InterPro"/>
</dbReference>
<keyword evidence="14" id="KW-0963">Cytoplasm</keyword>
<comment type="caution">
    <text evidence="17">The sequence shown here is derived from an EMBL/GenBank/DDBJ whole genome shotgun (WGS) entry which is preliminary data.</text>
</comment>
<dbReference type="AlphaFoldDB" id="A0AAQ1ZLP3"/>
<organism evidence="17 18">
    <name type="scientific">Segatella buccae</name>
    <dbReference type="NCBI Taxonomy" id="28126"/>
    <lineage>
        <taxon>Bacteria</taxon>
        <taxon>Pseudomonadati</taxon>
        <taxon>Bacteroidota</taxon>
        <taxon>Bacteroidia</taxon>
        <taxon>Bacteroidales</taxon>
        <taxon>Prevotellaceae</taxon>
        <taxon>Segatella</taxon>
    </lineage>
</organism>
<comment type="caution">
    <text evidence="14">Lacks conserved residue(s) required for the propagation of feature annotation.</text>
</comment>
<evidence type="ECO:0000256" key="6">
    <source>
        <dbReference type="ARBA" id="ARBA00022430"/>
    </source>
</evidence>
<dbReference type="EC" id="1.1.1.85" evidence="14"/>
<feature type="binding site" evidence="14">
    <location>
        <position position="149"/>
    </location>
    <ligand>
        <name>substrate</name>
    </ligand>
</feature>
<keyword evidence="6 14" id="KW-0432">Leucine biosynthesis</keyword>
<keyword evidence="13 14" id="KW-0100">Branched-chain amino acid biosynthesis</keyword>
<evidence type="ECO:0000256" key="8">
    <source>
        <dbReference type="ARBA" id="ARBA00022723"/>
    </source>
</evidence>
<feature type="binding site" evidence="14">
    <location>
        <position position="121"/>
    </location>
    <ligand>
        <name>substrate</name>
    </ligand>
</feature>
<feature type="binding site" evidence="14">
    <location>
        <position position="257"/>
    </location>
    <ligand>
        <name>Mg(2+)</name>
        <dbReference type="ChEBI" id="CHEBI:18420"/>
    </ligand>
</feature>
<evidence type="ECO:0000256" key="9">
    <source>
        <dbReference type="ARBA" id="ARBA00022842"/>
    </source>
</evidence>
<evidence type="ECO:0000256" key="1">
    <source>
        <dbReference type="ARBA" id="ARBA00000624"/>
    </source>
</evidence>
<keyword evidence="8 14" id="KW-0479">Metal-binding</keyword>
<reference evidence="17 18" key="1">
    <citation type="submission" date="2018-06" db="EMBL/GenBank/DDBJ databases">
        <authorList>
            <consortium name="Pathogen Informatics"/>
            <person name="Doyle S."/>
        </authorList>
    </citation>
    <scope>NUCLEOTIDE SEQUENCE [LARGE SCALE GENOMIC DNA]</scope>
    <source>
        <strain evidence="17 18">NCTC13063</strain>
    </source>
</reference>
<comment type="cofactor">
    <cofactor evidence="14 15">
        <name>Mg(2+)</name>
        <dbReference type="ChEBI" id="CHEBI:18420"/>
    </cofactor>
    <cofactor evidence="14 15">
        <name>Mn(2+)</name>
        <dbReference type="ChEBI" id="CHEBI:29035"/>
    </cofactor>
    <text evidence="14 15">Binds 1 Mg(2+) or Mn(2+) ion per subunit.</text>
</comment>
<evidence type="ECO:0000256" key="3">
    <source>
        <dbReference type="ARBA" id="ARBA00004762"/>
    </source>
</evidence>
<evidence type="ECO:0000259" key="16">
    <source>
        <dbReference type="SMART" id="SM01329"/>
    </source>
</evidence>
<dbReference type="GO" id="GO:0003862">
    <property type="term" value="F:3-isopropylmalate dehydrogenase activity"/>
    <property type="evidence" value="ECO:0007669"/>
    <property type="project" value="UniProtKB-UniRule"/>
</dbReference>
<keyword evidence="11 14" id="KW-0520">NAD</keyword>
<dbReference type="GO" id="GO:0005829">
    <property type="term" value="C:cytosol"/>
    <property type="evidence" value="ECO:0007669"/>
    <property type="project" value="TreeGrafter"/>
</dbReference>
<dbReference type="Gene3D" id="3.40.718.10">
    <property type="entry name" value="Isopropylmalate Dehydrogenase"/>
    <property type="match status" value="1"/>
</dbReference>
<evidence type="ECO:0000256" key="13">
    <source>
        <dbReference type="ARBA" id="ARBA00023304"/>
    </source>
</evidence>
<dbReference type="SMART" id="SM01329">
    <property type="entry name" value="Iso_dh"/>
    <property type="match status" value="1"/>
</dbReference>
<comment type="catalytic activity">
    <reaction evidence="1 14 15">
        <text>(2R,3S)-3-isopropylmalate + NAD(+) = 4-methyl-2-oxopentanoate + CO2 + NADH</text>
        <dbReference type="Rhea" id="RHEA:32271"/>
        <dbReference type="ChEBI" id="CHEBI:16526"/>
        <dbReference type="ChEBI" id="CHEBI:17865"/>
        <dbReference type="ChEBI" id="CHEBI:35121"/>
        <dbReference type="ChEBI" id="CHEBI:57540"/>
        <dbReference type="ChEBI" id="CHEBI:57945"/>
        <dbReference type="EC" id="1.1.1.85"/>
    </reaction>
</comment>
<comment type="subunit">
    <text evidence="5 14 15">Homodimer.</text>
</comment>
<evidence type="ECO:0000256" key="15">
    <source>
        <dbReference type="RuleBase" id="RU004445"/>
    </source>
</evidence>
<keyword evidence="9 14" id="KW-0460">Magnesium</keyword>
<evidence type="ECO:0000256" key="5">
    <source>
        <dbReference type="ARBA" id="ARBA00011738"/>
    </source>
</evidence>
<dbReference type="Pfam" id="PF00180">
    <property type="entry name" value="Iso_dh"/>
    <property type="match status" value="1"/>
</dbReference>
<keyword evidence="12 14" id="KW-0464">Manganese</keyword>
<protein>
    <recommendedName>
        <fullName evidence="14">3-isopropylmalate dehydrogenase</fullName>
        <ecNumber evidence="14">1.1.1.85</ecNumber>
    </recommendedName>
    <alternativeName>
        <fullName evidence="14">3-IPM-DH</fullName>
    </alternativeName>
    <alternativeName>
        <fullName evidence="14">Beta-IPM dehydrogenase</fullName>
        <shortName evidence="14">IMDH</shortName>
    </alternativeName>
</protein>
<dbReference type="GO" id="GO:0000287">
    <property type="term" value="F:magnesium ion binding"/>
    <property type="evidence" value="ECO:0007669"/>
    <property type="project" value="InterPro"/>
</dbReference>
<feature type="domain" description="Isopropylmalate dehydrogenase-like" evidence="16">
    <location>
        <begin position="18"/>
        <end position="360"/>
    </location>
</feature>
<feature type="binding site" evidence="14">
    <location>
        <position position="233"/>
    </location>
    <ligand>
        <name>Mg(2+)</name>
        <dbReference type="ChEBI" id="CHEBI:18420"/>
    </ligand>
</feature>
<dbReference type="InterPro" id="IPR004429">
    <property type="entry name" value="Isopropylmalate_DH"/>
</dbReference>
<comment type="subcellular location">
    <subcellularLocation>
        <location evidence="14">Cytoplasm</location>
    </subcellularLocation>
</comment>
<dbReference type="PANTHER" id="PTHR42979">
    <property type="entry name" value="3-ISOPROPYLMALATE DEHYDROGENASE"/>
    <property type="match status" value="1"/>
</dbReference>
<keyword evidence="10 14" id="KW-0560">Oxidoreductase</keyword>
<feature type="site" description="Important for catalysis" evidence="14">
    <location>
        <position position="156"/>
    </location>
</feature>
<keyword evidence="7 14" id="KW-0028">Amino-acid biosynthesis</keyword>
<gene>
    <name evidence="17" type="primary">leuB_2</name>
    <name evidence="14" type="synonym">leuB</name>
    <name evidence="17" type="ORF">NCTC13063_02505</name>
</gene>
<evidence type="ECO:0000256" key="4">
    <source>
        <dbReference type="ARBA" id="ARBA00008319"/>
    </source>
</evidence>
<sequence length="367" mass="40668">MINSFEILTIKQQYMKLNIAVLAGDGIGPEIMKQGVAVMDAIAAKYNHTFTYNEAICGAHAIDEVGDPFPDDTFKACMEADAVLFAAVGDPRFDNNPTAKVRPEQGLLAMRKKLGLFANVRPVATFDCLLHKSPLKDELLRGADFVVIRELTGGMYFGEKYQDNDKAYDTDIYTRPEIERILKVAFEYAMKRNKHLTVVDKANVLASSRLWRQIAKEMEPQYPEVTTDYMFIDNAAMRVLTEPTFFDVIVTENTFGDILTDETSCITGSMGLQPSSSLGEHTPLFEPVHGSWPQAAGQNLANPLAQILSAAMLLEHFGLTEEGQTIRKAVDASLDANVRTPEIQVEGGAHYGTEEVGAWIVDWIAKH</sequence>
<feature type="binding site" evidence="14">
    <location>
        <position position="233"/>
    </location>
    <ligand>
        <name>substrate</name>
    </ligand>
</feature>
<dbReference type="GO" id="GO:0009098">
    <property type="term" value="P:L-leucine biosynthetic process"/>
    <property type="evidence" value="ECO:0007669"/>
    <property type="project" value="UniProtKB-UniRule"/>
</dbReference>
<evidence type="ECO:0000313" key="17">
    <source>
        <dbReference type="EMBL" id="SUB96734.1"/>
    </source>
</evidence>
<evidence type="ECO:0000256" key="7">
    <source>
        <dbReference type="ARBA" id="ARBA00022605"/>
    </source>
</evidence>
<name>A0AAQ1ZLP3_9BACT</name>
<dbReference type="PROSITE" id="PS00470">
    <property type="entry name" value="IDH_IMDH"/>
    <property type="match status" value="1"/>
</dbReference>
<feature type="binding site" evidence="14">
    <location>
        <position position="261"/>
    </location>
    <ligand>
        <name>Mg(2+)</name>
        <dbReference type="ChEBI" id="CHEBI:18420"/>
    </ligand>
</feature>
<comment type="pathway">
    <text evidence="3 14 15">Amino-acid biosynthesis; L-leucine biosynthesis; L-leucine from 3-methyl-2-oxobutanoate: step 3/4.</text>
</comment>
<evidence type="ECO:0000313" key="18">
    <source>
        <dbReference type="Proteomes" id="UP000255283"/>
    </source>
</evidence>
<accession>A0AAQ1ZLP3</accession>
<dbReference type="InterPro" id="IPR019818">
    <property type="entry name" value="IsoCit/isopropylmalate_DH_CS"/>
</dbReference>
<proteinExistence type="inferred from homology"/>
<feature type="binding site" evidence="14">
    <location>
        <position position="111"/>
    </location>
    <ligand>
        <name>substrate</name>
    </ligand>
</feature>
<dbReference type="NCBIfam" id="TIGR00169">
    <property type="entry name" value="leuB"/>
    <property type="match status" value="1"/>
</dbReference>
<dbReference type="Proteomes" id="UP000255283">
    <property type="component" value="Unassembled WGS sequence"/>
</dbReference>